<gene>
    <name evidence="3" type="ORF">GcLGCM259_1544</name>
</gene>
<dbReference type="GO" id="GO:0005829">
    <property type="term" value="C:cytosol"/>
    <property type="evidence" value="ECO:0007669"/>
    <property type="project" value="TreeGrafter"/>
</dbReference>
<dbReference type="Gene3D" id="2.60.120.10">
    <property type="entry name" value="Jelly Rolls"/>
    <property type="match status" value="1"/>
</dbReference>
<dbReference type="AlphaFoldDB" id="A0A5B7WVE9"/>
<dbReference type="PROSITE" id="PS50943">
    <property type="entry name" value="HTH_CROC1"/>
    <property type="match status" value="1"/>
</dbReference>
<organism evidence="3 4">
    <name type="scientific">Glutamicibacter creatinolyticus</name>
    <dbReference type="NCBI Taxonomy" id="162496"/>
    <lineage>
        <taxon>Bacteria</taxon>
        <taxon>Bacillati</taxon>
        <taxon>Actinomycetota</taxon>
        <taxon>Actinomycetes</taxon>
        <taxon>Micrococcales</taxon>
        <taxon>Micrococcaceae</taxon>
        <taxon>Glutamicibacter</taxon>
    </lineage>
</organism>
<dbReference type="SUPFAM" id="SSF47413">
    <property type="entry name" value="lambda repressor-like DNA-binding domains"/>
    <property type="match status" value="1"/>
</dbReference>
<sequence>MTQEMDVDSVVRLRIRGLRKAKGWSLESLATRAQMSVSTLSRLETGNRRMALDQLVPLAQALDTTLDELVAPPAEQDALIRPEPVSVPGLTTWRLSEPDGLHGSMVVKMRIDPREGGSEPEPRVHPGKDWFTVLRGEVKLRLGERVYHVKAGQAAQFDTMTPHSFWAVGGVAELLSILDTTGQQIHCSHGDA</sequence>
<dbReference type="CDD" id="cd00093">
    <property type="entry name" value="HTH_XRE"/>
    <property type="match status" value="1"/>
</dbReference>
<dbReference type="GO" id="GO:0003677">
    <property type="term" value="F:DNA binding"/>
    <property type="evidence" value="ECO:0007669"/>
    <property type="project" value="UniProtKB-KW"/>
</dbReference>
<dbReference type="Pfam" id="PF07883">
    <property type="entry name" value="Cupin_2"/>
    <property type="match status" value="1"/>
</dbReference>
<dbReference type="Proteomes" id="UP000307000">
    <property type="component" value="Chromosome"/>
</dbReference>
<dbReference type="InterPro" id="IPR011051">
    <property type="entry name" value="RmlC_Cupin_sf"/>
</dbReference>
<dbReference type="KEGG" id="gcr:GcLGCM259_1544"/>
<protein>
    <submittedName>
        <fullName evidence="3">HTH-type transcriptional regulator PuuR</fullName>
    </submittedName>
</protein>
<dbReference type="SMART" id="SM00530">
    <property type="entry name" value="HTH_XRE"/>
    <property type="match status" value="1"/>
</dbReference>
<proteinExistence type="predicted"/>
<dbReference type="InterPro" id="IPR013096">
    <property type="entry name" value="Cupin_2"/>
</dbReference>
<dbReference type="EMBL" id="CP034412">
    <property type="protein sequence ID" value="QCY47275.1"/>
    <property type="molecule type" value="Genomic_DNA"/>
</dbReference>
<dbReference type="InterPro" id="IPR014710">
    <property type="entry name" value="RmlC-like_jellyroll"/>
</dbReference>
<dbReference type="PANTHER" id="PTHR46797:SF1">
    <property type="entry name" value="METHYLPHOSPHONATE SYNTHASE"/>
    <property type="match status" value="1"/>
</dbReference>
<feature type="domain" description="HTH cro/C1-type" evidence="2">
    <location>
        <begin position="15"/>
        <end position="69"/>
    </location>
</feature>
<dbReference type="CDD" id="cd02209">
    <property type="entry name" value="cupin_XRE_C"/>
    <property type="match status" value="1"/>
</dbReference>
<accession>A0A5B7WVE9</accession>
<dbReference type="InterPro" id="IPR010982">
    <property type="entry name" value="Lambda_DNA-bd_dom_sf"/>
</dbReference>
<dbReference type="InterPro" id="IPR001387">
    <property type="entry name" value="Cro/C1-type_HTH"/>
</dbReference>
<evidence type="ECO:0000259" key="2">
    <source>
        <dbReference type="PROSITE" id="PS50943"/>
    </source>
</evidence>
<dbReference type="InterPro" id="IPR050807">
    <property type="entry name" value="TransReg_Diox_bact_type"/>
</dbReference>
<dbReference type="PANTHER" id="PTHR46797">
    <property type="entry name" value="HTH-TYPE TRANSCRIPTIONAL REGULATOR"/>
    <property type="match status" value="1"/>
</dbReference>
<evidence type="ECO:0000256" key="1">
    <source>
        <dbReference type="ARBA" id="ARBA00023125"/>
    </source>
</evidence>
<evidence type="ECO:0000313" key="4">
    <source>
        <dbReference type="Proteomes" id="UP000307000"/>
    </source>
</evidence>
<dbReference type="GO" id="GO:0003700">
    <property type="term" value="F:DNA-binding transcription factor activity"/>
    <property type="evidence" value="ECO:0007669"/>
    <property type="project" value="TreeGrafter"/>
</dbReference>
<keyword evidence="1" id="KW-0238">DNA-binding</keyword>
<name>A0A5B7WVE9_9MICC</name>
<keyword evidence="4" id="KW-1185">Reference proteome</keyword>
<reference evidence="3 4" key="1">
    <citation type="submission" date="2018-12" db="EMBL/GenBank/DDBJ databases">
        <title>Complete Genome Sequence of Glutamicibacter creatinolyticus strain LGCM259,isolated from an abscess of a 12-year-old mare in Italy.</title>
        <authorList>
            <person name="Santos R.G."/>
            <person name="Silva A.L."/>
            <person name="Seyffert N."/>
            <person name="Castro T.L.P."/>
            <person name="Attili A.R."/>
            <person name="Rifici C."/>
            <person name="Mazzullo G."/>
            <person name="Brenig B."/>
            <person name="Venanzi F."/>
            <person name="Azevedo V."/>
        </authorList>
    </citation>
    <scope>NUCLEOTIDE SEQUENCE [LARGE SCALE GENOMIC DNA]</scope>
    <source>
        <strain evidence="3 4">LGCM 259</strain>
    </source>
</reference>
<evidence type="ECO:0000313" key="3">
    <source>
        <dbReference type="EMBL" id="QCY47275.1"/>
    </source>
</evidence>
<dbReference type="SUPFAM" id="SSF51182">
    <property type="entry name" value="RmlC-like cupins"/>
    <property type="match status" value="1"/>
</dbReference>
<dbReference type="RefSeq" id="WP_138174198.1">
    <property type="nucleotide sequence ID" value="NZ_CP034412.1"/>
</dbReference>
<dbReference type="Pfam" id="PF01381">
    <property type="entry name" value="HTH_3"/>
    <property type="match status" value="1"/>
</dbReference>
<dbReference type="Gene3D" id="1.10.260.40">
    <property type="entry name" value="lambda repressor-like DNA-binding domains"/>
    <property type="match status" value="1"/>
</dbReference>